<dbReference type="Gene3D" id="3.40.50.2300">
    <property type="match status" value="2"/>
</dbReference>
<dbReference type="EMBL" id="CP016359">
    <property type="protein sequence ID" value="APU67650.1"/>
    <property type="molecule type" value="Genomic_DNA"/>
</dbReference>
<reference evidence="5 6" key="1">
    <citation type="submission" date="2016-07" db="EMBL/GenBank/DDBJ databases">
        <title>Multi-omics approach to identify versatile polysaccharide utilization systems of a marine flavobacterium Gramella flava.</title>
        <authorList>
            <person name="Tang K."/>
        </authorList>
    </citation>
    <scope>NUCLEOTIDE SEQUENCE [LARGE SCALE GENOMIC DNA]</scope>
    <source>
        <strain evidence="5 6">JLT2011</strain>
    </source>
</reference>
<dbReference type="InterPro" id="IPR046335">
    <property type="entry name" value="LacI/GalR-like_sensor"/>
</dbReference>
<dbReference type="Proteomes" id="UP000186230">
    <property type="component" value="Chromosome"/>
</dbReference>
<evidence type="ECO:0000259" key="4">
    <source>
        <dbReference type="PROSITE" id="PS50932"/>
    </source>
</evidence>
<dbReference type="PANTHER" id="PTHR30146">
    <property type="entry name" value="LACI-RELATED TRANSCRIPTIONAL REPRESSOR"/>
    <property type="match status" value="1"/>
</dbReference>
<keyword evidence="6" id="KW-1185">Reference proteome</keyword>
<dbReference type="OrthoDB" id="9768806at2"/>
<gene>
    <name evidence="5" type="ORF">GRFL_0926</name>
</gene>
<dbReference type="CDD" id="cd01392">
    <property type="entry name" value="HTH_LacI"/>
    <property type="match status" value="1"/>
</dbReference>
<dbReference type="GO" id="GO:0003700">
    <property type="term" value="F:DNA-binding transcription factor activity"/>
    <property type="evidence" value="ECO:0007669"/>
    <property type="project" value="TreeGrafter"/>
</dbReference>
<dbReference type="SUPFAM" id="SSF53822">
    <property type="entry name" value="Periplasmic binding protein-like I"/>
    <property type="match status" value="1"/>
</dbReference>
<dbReference type="STRING" id="1229726.GRFL_0926"/>
<dbReference type="InterPro" id="IPR028082">
    <property type="entry name" value="Peripla_BP_I"/>
</dbReference>
<dbReference type="Pfam" id="PF13377">
    <property type="entry name" value="Peripla_BP_3"/>
    <property type="match status" value="1"/>
</dbReference>
<dbReference type="InterPro" id="IPR000843">
    <property type="entry name" value="HTH_LacI"/>
</dbReference>
<keyword evidence="2" id="KW-0238">DNA-binding</keyword>
<sequence>MQRKTTLKELSKSLNLSISTISKALNNSPEISKATVEKVKRSAALHNYIPNFAARNLKAGNSGTIGIVLPTMSNPFFSSAFEGIEAALMKRGYKSLVFLSHESLDLERTGIQKLVETQIDGLIISPAHETINSKSIQHLTQLKSLHIPIVTLDRTLHEIACDSITTDEELKAEIAISNMQKSGCKNIIFLSGTIGATRKTGYKQALKSVGQVTRIMEYHSDFPKDELLEMLLAKSIDGIMACSEHCAIQVMSFILQNGFSIPQDVSVISYHNSSIGQSFWPALSTIDLKPEEQGNLAVQTLFDRINGLLPSGKINYQLDSEIIQRSSTKPIRS</sequence>
<evidence type="ECO:0000256" key="1">
    <source>
        <dbReference type="ARBA" id="ARBA00023015"/>
    </source>
</evidence>
<dbReference type="InterPro" id="IPR010982">
    <property type="entry name" value="Lambda_DNA-bd_dom_sf"/>
</dbReference>
<dbReference type="SUPFAM" id="SSF47413">
    <property type="entry name" value="lambda repressor-like DNA-binding domains"/>
    <property type="match status" value="1"/>
</dbReference>
<keyword evidence="3" id="KW-0804">Transcription</keyword>
<dbReference type="SMART" id="SM00354">
    <property type="entry name" value="HTH_LACI"/>
    <property type="match status" value="1"/>
</dbReference>
<evidence type="ECO:0000313" key="5">
    <source>
        <dbReference type="EMBL" id="APU67650.1"/>
    </source>
</evidence>
<dbReference type="PANTHER" id="PTHR30146:SF109">
    <property type="entry name" value="HTH-TYPE TRANSCRIPTIONAL REGULATOR GALS"/>
    <property type="match status" value="1"/>
</dbReference>
<dbReference type="Gene3D" id="1.10.260.40">
    <property type="entry name" value="lambda repressor-like DNA-binding domains"/>
    <property type="match status" value="1"/>
</dbReference>
<organism evidence="5 6">
    <name type="scientific">Christiangramia flava JLT2011</name>
    <dbReference type="NCBI Taxonomy" id="1229726"/>
    <lineage>
        <taxon>Bacteria</taxon>
        <taxon>Pseudomonadati</taxon>
        <taxon>Bacteroidota</taxon>
        <taxon>Flavobacteriia</taxon>
        <taxon>Flavobacteriales</taxon>
        <taxon>Flavobacteriaceae</taxon>
        <taxon>Christiangramia</taxon>
    </lineage>
</organism>
<dbReference type="CDD" id="cd06267">
    <property type="entry name" value="PBP1_LacI_sugar_binding-like"/>
    <property type="match status" value="1"/>
</dbReference>
<evidence type="ECO:0000256" key="2">
    <source>
        <dbReference type="ARBA" id="ARBA00023125"/>
    </source>
</evidence>
<evidence type="ECO:0000256" key="3">
    <source>
        <dbReference type="ARBA" id="ARBA00023163"/>
    </source>
</evidence>
<dbReference type="AlphaFoldDB" id="A0A1L7I220"/>
<keyword evidence="1" id="KW-0805">Transcription regulation</keyword>
<name>A0A1L7I220_9FLAO</name>
<dbReference type="PROSITE" id="PS50932">
    <property type="entry name" value="HTH_LACI_2"/>
    <property type="match status" value="1"/>
</dbReference>
<feature type="domain" description="HTH lacI-type" evidence="4">
    <location>
        <begin position="5"/>
        <end position="59"/>
    </location>
</feature>
<protein>
    <submittedName>
        <fullName evidence="5">LacI family transcriptional regulator</fullName>
    </submittedName>
</protein>
<dbReference type="KEGG" id="gfl:GRFL_0926"/>
<proteinExistence type="predicted"/>
<dbReference type="RefSeq" id="WP_083643509.1">
    <property type="nucleotide sequence ID" value="NZ_CP016359.1"/>
</dbReference>
<evidence type="ECO:0000313" key="6">
    <source>
        <dbReference type="Proteomes" id="UP000186230"/>
    </source>
</evidence>
<dbReference type="Pfam" id="PF00356">
    <property type="entry name" value="LacI"/>
    <property type="match status" value="1"/>
</dbReference>
<dbReference type="GO" id="GO:0000976">
    <property type="term" value="F:transcription cis-regulatory region binding"/>
    <property type="evidence" value="ECO:0007669"/>
    <property type="project" value="TreeGrafter"/>
</dbReference>
<accession>A0A1L7I220</accession>